<dbReference type="Gene3D" id="3.20.20.80">
    <property type="entry name" value="Glycosidases"/>
    <property type="match status" value="1"/>
</dbReference>
<evidence type="ECO:0000256" key="6">
    <source>
        <dbReference type="ARBA" id="ARBA00022801"/>
    </source>
</evidence>
<dbReference type="Pfam" id="PF16738">
    <property type="entry name" value="CBM26"/>
    <property type="match status" value="1"/>
</dbReference>
<dbReference type="PANTHER" id="PTHR43447">
    <property type="entry name" value="ALPHA-AMYLASE"/>
    <property type="match status" value="1"/>
</dbReference>
<dbReference type="InterPro" id="IPR013783">
    <property type="entry name" value="Ig-like_fold"/>
</dbReference>
<evidence type="ECO:0000313" key="15">
    <source>
        <dbReference type="EMBL" id="ORY16345.1"/>
    </source>
</evidence>
<feature type="domain" description="Alpha-amylase C-terminal" evidence="12">
    <location>
        <begin position="383"/>
        <end position="459"/>
    </location>
</feature>
<evidence type="ECO:0000256" key="3">
    <source>
        <dbReference type="ARBA" id="ARBA00008061"/>
    </source>
</evidence>
<keyword evidence="5" id="KW-0479">Metal-binding</keyword>
<evidence type="ECO:0000256" key="7">
    <source>
        <dbReference type="ARBA" id="ARBA00022837"/>
    </source>
</evidence>
<keyword evidence="7" id="KW-0106">Calcium</keyword>
<gene>
    <name evidence="15" type="ORF">LY90DRAFT_708430</name>
</gene>
<dbReference type="InterPro" id="IPR017853">
    <property type="entry name" value="GH"/>
</dbReference>
<dbReference type="GO" id="GO:0005975">
    <property type="term" value="P:carbohydrate metabolic process"/>
    <property type="evidence" value="ECO:0007669"/>
    <property type="project" value="InterPro"/>
</dbReference>
<evidence type="ECO:0000256" key="9">
    <source>
        <dbReference type="ARBA" id="ARBA00023295"/>
    </source>
</evidence>
<accession>A0A1Y2A2W3</accession>
<dbReference type="OrthoDB" id="550577at2759"/>
<evidence type="ECO:0000259" key="14">
    <source>
        <dbReference type="SMART" id="SM01066"/>
    </source>
</evidence>
<evidence type="ECO:0000256" key="1">
    <source>
        <dbReference type="ARBA" id="ARBA00000548"/>
    </source>
</evidence>
<evidence type="ECO:0000256" key="11">
    <source>
        <dbReference type="RuleBase" id="RU361134"/>
    </source>
</evidence>
<comment type="caution">
    <text evidence="15">The sequence shown here is derived from an EMBL/GenBank/DDBJ whole genome shotgun (WGS) entry which is preliminary data.</text>
</comment>
<keyword evidence="6 11" id="KW-0378">Hydrolase</keyword>
<evidence type="ECO:0000259" key="12">
    <source>
        <dbReference type="SMART" id="SM00632"/>
    </source>
</evidence>
<dbReference type="Gene3D" id="2.60.40.10">
    <property type="entry name" value="Immunoglobulins"/>
    <property type="match status" value="2"/>
</dbReference>
<dbReference type="GO" id="GO:2001070">
    <property type="term" value="F:starch binding"/>
    <property type="evidence" value="ECO:0007669"/>
    <property type="project" value="InterPro"/>
</dbReference>
<dbReference type="SMART" id="SM00632">
    <property type="entry name" value="Aamy_C"/>
    <property type="match status" value="1"/>
</dbReference>
<sequence length="677" mass="76170">MKFFKSKSLIFSILTSINFNIINGESLKYHANSIENGTILHAFCWSFNTIKEKLPEIQKAGYTAVQTSPIQTCKIGNGGSKKLNNWFYHYQPVNYEIGNYQLGSEDEFKSLCAAAKNYGIKIIVDAVLNHMTSDWNAIDSSLRDSSYYHSDKSSISNWEDRYQVTQRSLLNLYDLNTQNPVIQQKVLNFLKRAVKDGASGFRYDAAKHIELPDDEGFGGEFWPVITNNGAEFQYGEILSDKISRDSAYAKYIKVTASSYGYTIRDAIANNDFSINKIMYYNSNVSSNKLVTWVESHDNFSNNELESVWLTNEQIKLAWALLTARKSTTPLFFSRPVGAGGTAYDSRFPGKSMIGDEGDALYKDDEIAAVNLFRNAMEGEEEYLRNVNGSNKILMIERGTKGLVIINLNNQNTNIENITNLVDGEYQNHTNDKNIFKVSGGKIVGTLLSRSVTVLYKTNGNMDANSNSNVTSSSASNNKSVNGKINIYFKKPSSWKNKIYAYVYNYSSKVVSEVSKWPGLEMKYVSDSTYSISVSSDYENSYVIFNNIEQQIPESGESGFIIKNNGLYGSNGYEIQYKLNTVNSAVSSASTNTINIRYYSKWPQVYIHYKANNNSWTTSPGTIMIPEGNGYYRITLKAKNLSFVFNNGFGKWDNNNSKNYYIGSAGNYIISNGSIRNN</sequence>
<keyword evidence="16" id="KW-1185">Reference proteome</keyword>
<dbReference type="InterPro" id="IPR031965">
    <property type="entry name" value="CBM26"/>
</dbReference>
<comment type="cofactor">
    <cofactor evidence="2">
        <name>Ca(2+)</name>
        <dbReference type="ChEBI" id="CHEBI:29108"/>
    </cofactor>
</comment>
<dbReference type="STRING" id="1754190.A0A1Y2A2W3"/>
<comment type="similarity">
    <text evidence="3 10">Belongs to the glycosyl hydrolase 13 family.</text>
</comment>
<evidence type="ECO:0000256" key="2">
    <source>
        <dbReference type="ARBA" id="ARBA00001913"/>
    </source>
</evidence>
<dbReference type="SMART" id="SM00642">
    <property type="entry name" value="Aamy"/>
    <property type="match status" value="1"/>
</dbReference>
<dbReference type="InterPro" id="IPR013780">
    <property type="entry name" value="Glyco_hydro_b"/>
</dbReference>
<dbReference type="EMBL" id="MCOG01000333">
    <property type="protein sequence ID" value="ORY16345.1"/>
    <property type="molecule type" value="Genomic_DNA"/>
</dbReference>
<comment type="catalytic activity">
    <reaction evidence="1 11">
        <text>Endohydrolysis of (1-&gt;4)-alpha-D-glucosidic linkages in polysaccharides containing three or more (1-&gt;4)-alpha-linked D-glucose units.</text>
        <dbReference type="EC" id="3.2.1.1"/>
    </reaction>
</comment>
<dbReference type="Pfam" id="PF03423">
    <property type="entry name" value="CBM_25"/>
    <property type="match status" value="1"/>
</dbReference>
<dbReference type="InterPro" id="IPR006047">
    <property type="entry name" value="GH13_cat_dom"/>
</dbReference>
<dbReference type="PRINTS" id="PR00110">
    <property type="entry name" value="ALPHAAMYLASE"/>
</dbReference>
<name>A0A1Y2A2W3_9FUNG</name>
<dbReference type="SUPFAM" id="SSF51011">
    <property type="entry name" value="Glycosyl hydrolase domain"/>
    <property type="match status" value="1"/>
</dbReference>
<dbReference type="CDD" id="cd11315">
    <property type="entry name" value="AmyAc_bac1_AmyA"/>
    <property type="match status" value="1"/>
</dbReference>
<dbReference type="SMART" id="SM01066">
    <property type="entry name" value="CBM_25"/>
    <property type="match status" value="1"/>
</dbReference>
<keyword evidence="8 11" id="KW-0119">Carbohydrate metabolism</keyword>
<feature type="domain" description="Carbohydrate binding module family 25" evidence="14">
    <location>
        <begin position="590"/>
        <end position="664"/>
    </location>
</feature>
<dbReference type="SUPFAM" id="SSF51445">
    <property type="entry name" value="(Trans)glycosidases"/>
    <property type="match status" value="1"/>
</dbReference>
<dbReference type="AlphaFoldDB" id="A0A1Y2A2W3"/>
<dbReference type="GO" id="GO:0004556">
    <property type="term" value="F:alpha-amylase activity"/>
    <property type="evidence" value="ECO:0007669"/>
    <property type="project" value="UniProtKB-UniRule"/>
</dbReference>
<evidence type="ECO:0000256" key="10">
    <source>
        <dbReference type="RuleBase" id="RU003615"/>
    </source>
</evidence>
<dbReference type="InterPro" id="IPR005085">
    <property type="entry name" value="CBM25"/>
</dbReference>
<feature type="domain" description="Glycosyl hydrolase family 13 catalytic" evidence="13">
    <location>
        <begin position="37"/>
        <end position="373"/>
    </location>
</feature>
<reference evidence="15 16" key="1">
    <citation type="submission" date="2016-08" db="EMBL/GenBank/DDBJ databases">
        <title>A Parts List for Fungal Cellulosomes Revealed by Comparative Genomics.</title>
        <authorList>
            <consortium name="DOE Joint Genome Institute"/>
            <person name="Haitjema C.H."/>
            <person name="Gilmore S.P."/>
            <person name="Henske J.K."/>
            <person name="Solomon K.V."/>
            <person name="De Groot R."/>
            <person name="Kuo A."/>
            <person name="Mondo S.J."/>
            <person name="Salamov A.A."/>
            <person name="Labutti K."/>
            <person name="Zhao Z."/>
            <person name="Chiniquy J."/>
            <person name="Barry K."/>
            <person name="Brewer H.M."/>
            <person name="Purvine S.O."/>
            <person name="Wright A.T."/>
            <person name="Boxma B."/>
            <person name="Van Alen T."/>
            <person name="Hackstein J.H."/>
            <person name="Baker S.E."/>
            <person name="Grigoriev I.V."/>
            <person name="O'Malley M.A."/>
        </authorList>
    </citation>
    <scope>NUCLEOTIDE SEQUENCE [LARGE SCALE GENOMIC DNA]</scope>
    <source>
        <strain evidence="15 16">G1</strain>
    </source>
</reference>
<protein>
    <recommendedName>
        <fullName evidence="4 11">Alpha-amylase</fullName>
        <ecNumber evidence="4 11">3.2.1.1</ecNumber>
    </recommendedName>
</protein>
<evidence type="ECO:0000256" key="5">
    <source>
        <dbReference type="ARBA" id="ARBA00022723"/>
    </source>
</evidence>
<evidence type="ECO:0000256" key="8">
    <source>
        <dbReference type="ARBA" id="ARBA00023277"/>
    </source>
</evidence>
<evidence type="ECO:0000259" key="13">
    <source>
        <dbReference type="SMART" id="SM00642"/>
    </source>
</evidence>
<dbReference type="InterPro" id="IPR006046">
    <property type="entry name" value="Alpha_amylase"/>
</dbReference>
<keyword evidence="9 11" id="KW-0326">Glycosidase</keyword>
<dbReference type="Gene3D" id="2.60.40.1180">
    <property type="entry name" value="Golgi alpha-mannosidase II"/>
    <property type="match status" value="1"/>
</dbReference>
<dbReference type="InterPro" id="IPR031319">
    <property type="entry name" value="A-amylase_C"/>
</dbReference>
<dbReference type="Pfam" id="PF00128">
    <property type="entry name" value="Alpha-amylase"/>
    <property type="match status" value="1"/>
</dbReference>
<dbReference type="EC" id="3.2.1.1" evidence="4 11"/>
<evidence type="ECO:0000256" key="4">
    <source>
        <dbReference type="ARBA" id="ARBA00012595"/>
    </source>
</evidence>
<evidence type="ECO:0000313" key="16">
    <source>
        <dbReference type="Proteomes" id="UP000193920"/>
    </source>
</evidence>
<organism evidence="15 16">
    <name type="scientific">Neocallimastix californiae</name>
    <dbReference type="NCBI Taxonomy" id="1754190"/>
    <lineage>
        <taxon>Eukaryota</taxon>
        <taxon>Fungi</taxon>
        <taxon>Fungi incertae sedis</taxon>
        <taxon>Chytridiomycota</taxon>
        <taxon>Chytridiomycota incertae sedis</taxon>
        <taxon>Neocallimastigomycetes</taxon>
        <taxon>Neocallimastigales</taxon>
        <taxon>Neocallimastigaceae</taxon>
        <taxon>Neocallimastix</taxon>
    </lineage>
</organism>
<proteinExistence type="inferred from homology"/>
<dbReference type="Proteomes" id="UP000193920">
    <property type="component" value="Unassembled WGS sequence"/>
</dbReference>
<dbReference type="GO" id="GO:0046872">
    <property type="term" value="F:metal ion binding"/>
    <property type="evidence" value="ECO:0007669"/>
    <property type="project" value="UniProtKB-KW"/>
</dbReference>